<evidence type="ECO:0000256" key="1">
    <source>
        <dbReference type="SAM" id="SignalP"/>
    </source>
</evidence>
<evidence type="ECO:0000313" key="4">
    <source>
        <dbReference type="Proteomes" id="UP001596413"/>
    </source>
</evidence>
<dbReference type="PANTHER" id="PTHR40446:SF2">
    <property type="entry name" value="N-ACETYLGLUCOSAMINE-1-PHOSPHODIESTER ALPHA-N-ACETYLGLUCOSAMINIDASE"/>
    <property type="match status" value="1"/>
</dbReference>
<dbReference type="PROSITE" id="PS51724">
    <property type="entry name" value="SPOR"/>
    <property type="match status" value="1"/>
</dbReference>
<dbReference type="InterPro" id="IPR018711">
    <property type="entry name" value="NAGPA"/>
</dbReference>
<dbReference type="EMBL" id="JBHSZO010000005">
    <property type="protein sequence ID" value="MFC7217480.1"/>
    <property type="molecule type" value="Genomic_DNA"/>
</dbReference>
<dbReference type="PANTHER" id="PTHR40446">
    <property type="entry name" value="N-ACETYLGLUCOSAMINE-1-PHOSPHODIESTER ALPHA-N-ACETYLGLUCOSAMINIDASE"/>
    <property type="match status" value="1"/>
</dbReference>
<proteinExistence type="predicted"/>
<organism evidence="3 4">
    <name type="scientific">Streptomyces polyrhachis</name>
    <dbReference type="NCBI Taxonomy" id="1282885"/>
    <lineage>
        <taxon>Bacteria</taxon>
        <taxon>Bacillati</taxon>
        <taxon>Actinomycetota</taxon>
        <taxon>Actinomycetes</taxon>
        <taxon>Kitasatosporales</taxon>
        <taxon>Streptomycetaceae</taxon>
        <taxon>Streptomyces</taxon>
    </lineage>
</organism>
<dbReference type="Proteomes" id="UP001596413">
    <property type="component" value="Unassembled WGS sequence"/>
</dbReference>
<dbReference type="RefSeq" id="WP_386412233.1">
    <property type="nucleotide sequence ID" value="NZ_JBHSZO010000005.1"/>
</dbReference>
<dbReference type="InterPro" id="IPR007730">
    <property type="entry name" value="SPOR-like_dom"/>
</dbReference>
<keyword evidence="1" id="KW-0732">Signal</keyword>
<name>A0ABW2G9L0_9ACTN</name>
<dbReference type="Pfam" id="PF09992">
    <property type="entry name" value="NAGPA"/>
    <property type="match status" value="1"/>
</dbReference>
<feature type="chain" id="PRO_5045928816" evidence="1">
    <location>
        <begin position="29"/>
        <end position="540"/>
    </location>
</feature>
<gene>
    <name evidence="3" type="ORF">ACFQLX_04725</name>
</gene>
<reference evidence="4" key="1">
    <citation type="journal article" date="2019" name="Int. J. Syst. Evol. Microbiol.">
        <title>The Global Catalogue of Microorganisms (GCM) 10K type strain sequencing project: providing services to taxonomists for standard genome sequencing and annotation.</title>
        <authorList>
            <consortium name="The Broad Institute Genomics Platform"/>
            <consortium name="The Broad Institute Genome Sequencing Center for Infectious Disease"/>
            <person name="Wu L."/>
            <person name="Ma J."/>
        </authorList>
    </citation>
    <scope>NUCLEOTIDE SEQUENCE [LARGE SCALE GENOMIC DNA]</scope>
    <source>
        <strain evidence="4">CGMCC 1.13681</strain>
    </source>
</reference>
<keyword evidence="3" id="KW-0378">Hydrolase</keyword>
<feature type="signal peptide" evidence="1">
    <location>
        <begin position="1"/>
        <end position="28"/>
    </location>
</feature>
<dbReference type="GO" id="GO:0016798">
    <property type="term" value="F:hydrolase activity, acting on glycosyl bonds"/>
    <property type="evidence" value="ECO:0007669"/>
    <property type="project" value="UniProtKB-KW"/>
</dbReference>
<evidence type="ECO:0000313" key="3">
    <source>
        <dbReference type="EMBL" id="MFC7217480.1"/>
    </source>
</evidence>
<keyword evidence="4" id="KW-1185">Reference proteome</keyword>
<protein>
    <submittedName>
        <fullName evidence="3">Phosphodiester glycosidase family protein</fullName>
    </submittedName>
</protein>
<comment type="caution">
    <text evidence="3">The sequence shown here is derived from an EMBL/GenBank/DDBJ whole genome shotgun (WGS) entry which is preliminary data.</text>
</comment>
<feature type="domain" description="SPOR" evidence="2">
    <location>
        <begin position="72"/>
        <end position="155"/>
    </location>
</feature>
<evidence type="ECO:0000259" key="2">
    <source>
        <dbReference type="PROSITE" id="PS51724"/>
    </source>
</evidence>
<sequence>MRVLTVRRGLIGALATGLAFSSLLTAPAASGAPARDDAAAGLPLGPGDLTETRSARQVLPGVMHVSIERGHASPDDFWTVTVGTGTTEAELTALEDRVRAAGLTPRRDPVAGDDPTTGRPLGALVRIGRYGTQAAAATARSAVAAAGLPARVQHTGEDGHSTTGPWSLDVLVIDPRRFKGRLGSELATGIVPGRETTSDLARRTGAAAAVNGGYFVIGGSRTTPGPWLAGTDGDPAGISAVRGELLSEAVAGRPALVVPTDSGAAASVRRLRTRLTLRAPDGAHREVTGLNRQSGLVVNCGGTGDATPFTHPAHDYTCGNPNELLALTPAFGPTAPEGDGYQAVLDAAGLVTAVREGRGGPLGAGATVLQGTGTGAQWLREHAAVGAPLVLRRTVADSETGAPLPLTPQTSLVNGGPLLLRDGASALDPVRDGWSPEDIEGADRADFFNGWYLRRNPRTAAGVTADGRILLVTADGRRPEHSVGLSIDETAAVLRDLGAADAINLDGGGSTAMVVHDELQSLPSDAAGERPDADALVVLP</sequence>
<keyword evidence="3" id="KW-0326">Glycosidase</keyword>
<accession>A0ABW2G9L0</accession>